<dbReference type="SUPFAM" id="SSF54001">
    <property type="entry name" value="Cysteine proteinases"/>
    <property type="match status" value="1"/>
</dbReference>
<dbReference type="PANTHER" id="PTHR38339">
    <property type="entry name" value="TRANSGLUTAMINASE DOMAIN PROTEIN"/>
    <property type="match status" value="1"/>
</dbReference>
<organism evidence="2 3">
    <name type="scientific">Bacteroides graminisolvens DSM 19988 = JCM 15093</name>
    <dbReference type="NCBI Taxonomy" id="1121097"/>
    <lineage>
        <taxon>Bacteria</taxon>
        <taxon>Pseudomonadati</taxon>
        <taxon>Bacteroidota</taxon>
        <taxon>Bacteroidia</taxon>
        <taxon>Bacteroidales</taxon>
        <taxon>Bacteroidaceae</taxon>
        <taxon>Bacteroides</taxon>
    </lineage>
</organism>
<accession>A0A069D352</accession>
<dbReference type="InterPro" id="IPR038765">
    <property type="entry name" value="Papain-like_cys_pep_sf"/>
</dbReference>
<dbReference type="eggNOG" id="COG1305">
    <property type="taxonomic scope" value="Bacteria"/>
</dbReference>
<reference evidence="2 3" key="1">
    <citation type="journal article" date="2015" name="Microbes Environ.">
        <title>Distribution and evolution of nitrogen fixation genes in the phylum bacteroidetes.</title>
        <authorList>
            <person name="Inoue J."/>
            <person name="Oshima K."/>
            <person name="Suda W."/>
            <person name="Sakamoto M."/>
            <person name="Iino T."/>
            <person name="Noda S."/>
            <person name="Hongoh Y."/>
            <person name="Hattori M."/>
            <person name="Ohkuma M."/>
        </authorList>
    </citation>
    <scope>NUCLEOTIDE SEQUENCE [LARGE SCALE GENOMIC DNA]</scope>
    <source>
        <strain evidence="2 3">JCM 15093</strain>
    </source>
</reference>
<dbReference type="Proteomes" id="UP000027601">
    <property type="component" value="Unassembled WGS sequence"/>
</dbReference>
<dbReference type="SMART" id="SM00460">
    <property type="entry name" value="TGc"/>
    <property type="match status" value="1"/>
</dbReference>
<evidence type="ECO:0000259" key="1">
    <source>
        <dbReference type="SMART" id="SM00460"/>
    </source>
</evidence>
<feature type="domain" description="Transglutaminase-like" evidence="1">
    <location>
        <begin position="23"/>
        <end position="84"/>
    </location>
</feature>
<gene>
    <name evidence="2" type="ORF">JCM15093_1876</name>
</gene>
<name>A0A069D352_9BACE</name>
<dbReference type="Gene3D" id="3.10.620.30">
    <property type="match status" value="1"/>
</dbReference>
<evidence type="ECO:0000313" key="3">
    <source>
        <dbReference type="Proteomes" id="UP000027601"/>
    </source>
</evidence>
<protein>
    <submittedName>
        <fullName evidence="2">Transglutaminase-like enzyme</fullName>
    </submittedName>
</protein>
<proteinExistence type="predicted"/>
<keyword evidence="3" id="KW-1185">Reference proteome</keyword>
<sequence length="159" mass="18631">MNRYFPWASAREYSTIENIPEYVLDNHHGDCGQVSLLFITLCRCSGIPAHFQSGFMMHPGAWNLHDWAEIYLEGIGWVPVDQSFGIPTFARSLEEEYFFLGGIDSWRMIVNSDYSASLMPEKKYPRSETVDFQRGEVEWEGGNLYFNKWKYKMDIEYLN</sequence>
<comment type="caution">
    <text evidence="2">The sequence shown here is derived from an EMBL/GenBank/DDBJ whole genome shotgun (WGS) entry which is preliminary data.</text>
</comment>
<dbReference type="PANTHER" id="PTHR38339:SF1">
    <property type="entry name" value="TRANSGLUTAMINASE-LIKE DOMAIN-CONTAINING PROTEIN"/>
    <property type="match status" value="1"/>
</dbReference>
<dbReference type="EMBL" id="BAJS01000009">
    <property type="protein sequence ID" value="GAK36691.1"/>
    <property type="molecule type" value="Genomic_DNA"/>
</dbReference>
<evidence type="ECO:0000313" key="2">
    <source>
        <dbReference type="EMBL" id="GAK36691.1"/>
    </source>
</evidence>
<dbReference type="Pfam" id="PF01841">
    <property type="entry name" value="Transglut_core"/>
    <property type="match status" value="1"/>
</dbReference>
<dbReference type="InterPro" id="IPR002931">
    <property type="entry name" value="Transglutaminase-like"/>
</dbReference>
<dbReference type="AlphaFoldDB" id="A0A069D352"/>